<dbReference type="OMA" id="TNFTCQA"/>
<evidence type="ECO:0000256" key="4">
    <source>
        <dbReference type="ARBA" id="ARBA00023180"/>
    </source>
</evidence>
<dbReference type="GeneID" id="106667948"/>
<evidence type="ECO:0000259" key="8">
    <source>
        <dbReference type="PROSITE" id="PS50835"/>
    </source>
</evidence>
<dbReference type="SUPFAM" id="SSF48726">
    <property type="entry name" value="Immunoglobulin"/>
    <property type="match status" value="4"/>
</dbReference>
<keyword evidence="5" id="KW-0393">Immunoglobulin domain</keyword>
<proteinExistence type="predicted"/>
<evidence type="ECO:0000256" key="2">
    <source>
        <dbReference type="ARBA" id="ARBA00023136"/>
    </source>
</evidence>
<dbReference type="GO" id="GO:0005911">
    <property type="term" value="C:cell-cell junction"/>
    <property type="evidence" value="ECO:0007669"/>
    <property type="project" value="TreeGrafter"/>
</dbReference>
<feature type="compositionally biased region" description="Polar residues" evidence="6">
    <location>
        <begin position="732"/>
        <end position="744"/>
    </location>
</feature>
<dbReference type="Proteomes" id="UP000494040">
    <property type="component" value="Unassembled WGS sequence"/>
</dbReference>
<keyword evidence="7" id="KW-0812">Transmembrane</keyword>
<dbReference type="GO" id="GO:0098609">
    <property type="term" value="P:cell-cell adhesion"/>
    <property type="evidence" value="ECO:0007669"/>
    <property type="project" value="TreeGrafter"/>
</dbReference>
<dbReference type="InterPro" id="IPR013162">
    <property type="entry name" value="CD80_C2-set"/>
</dbReference>
<dbReference type="PROSITE" id="PS50835">
    <property type="entry name" value="IG_LIKE"/>
    <property type="match status" value="5"/>
</dbReference>
<dbReference type="OrthoDB" id="6413693at2759"/>
<feature type="compositionally biased region" description="Pro residues" evidence="6">
    <location>
        <begin position="707"/>
        <end position="721"/>
    </location>
</feature>
<dbReference type="RefSeq" id="XP_014251757.2">
    <property type="nucleotide sequence ID" value="XM_014396271.2"/>
</dbReference>
<dbReference type="InterPro" id="IPR013098">
    <property type="entry name" value="Ig_I-set"/>
</dbReference>
<dbReference type="InterPro" id="IPR036179">
    <property type="entry name" value="Ig-like_dom_sf"/>
</dbReference>
<dbReference type="InterPro" id="IPR003598">
    <property type="entry name" value="Ig_sub2"/>
</dbReference>
<dbReference type="GO" id="GO:0050839">
    <property type="term" value="F:cell adhesion molecule binding"/>
    <property type="evidence" value="ECO:0007669"/>
    <property type="project" value="TreeGrafter"/>
</dbReference>
<accession>A0A8I6RUR4</accession>
<evidence type="ECO:0000313" key="10">
    <source>
        <dbReference type="Proteomes" id="UP000494040"/>
    </source>
</evidence>
<keyword evidence="7" id="KW-1133">Transmembrane helix</keyword>
<dbReference type="AlphaFoldDB" id="A0A8I6RUR4"/>
<evidence type="ECO:0000256" key="5">
    <source>
        <dbReference type="ARBA" id="ARBA00023319"/>
    </source>
</evidence>
<dbReference type="GO" id="GO:0005886">
    <property type="term" value="C:plasma membrane"/>
    <property type="evidence" value="ECO:0007669"/>
    <property type="project" value="TreeGrafter"/>
</dbReference>
<evidence type="ECO:0000313" key="9">
    <source>
        <dbReference type="EnsemblMetazoa" id="XP_014251757.2"/>
    </source>
</evidence>
<evidence type="ECO:0000256" key="6">
    <source>
        <dbReference type="SAM" id="MobiDB-lite"/>
    </source>
</evidence>
<dbReference type="InterPro" id="IPR051275">
    <property type="entry name" value="Cell_adhesion_signaling"/>
</dbReference>
<comment type="subcellular location">
    <subcellularLocation>
        <location evidence="1">Membrane</location>
        <topology evidence="1">Single-pass type I membrane protein</topology>
    </subcellularLocation>
</comment>
<evidence type="ECO:0000256" key="3">
    <source>
        <dbReference type="ARBA" id="ARBA00023157"/>
    </source>
</evidence>
<evidence type="ECO:0000256" key="7">
    <source>
        <dbReference type="SAM" id="Phobius"/>
    </source>
</evidence>
<name>A0A8I6RUR4_CIMLE</name>
<dbReference type="InterPro" id="IPR013783">
    <property type="entry name" value="Ig-like_fold"/>
</dbReference>
<dbReference type="InterPro" id="IPR007110">
    <property type="entry name" value="Ig-like_dom"/>
</dbReference>
<feature type="domain" description="Ig-like" evidence="8">
    <location>
        <begin position="31"/>
        <end position="124"/>
    </location>
</feature>
<keyword evidence="2 7" id="KW-0472">Membrane</keyword>
<dbReference type="InterPro" id="IPR003599">
    <property type="entry name" value="Ig_sub"/>
</dbReference>
<dbReference type="Gene3D" id="2.60.40.10">
    <property type="entry name" value="Immunoglobulins"/>
    <property type="match status" value="5"/>
</dbReference>
<dbReference type="Pfam" id="PF13927">
    <property type="entry name" value="Ig_3"/>
    <property type="match status" value="2"/>
</dbReference>
<feature type="region of interest" description="Disordered" evidence="6">
    <location>
        <begin position="700"/>
        <end position="755"/>
    </location>
</feature>
<keyword evidence="3" id="KW-1015">Disulfide bond</keyword>
<dbReference type="EnsemblMetazoa" id="XM_014396271.2">
    <property type="protein sequence ID" value="XP_014251757.2"/>
    <property type="gene ID" value="LOC106667948"/>
</dbReference>
<feature type="domain" description="Ig-like" evidence="8">
    <location>
        <begin position="252"/>
        <end position="337"/>
    </location>
</feature>
<dbReference type="PANTHER" id="PTHR11640:SF31">
    <property type="entry name" value="IRREGULAR CHIASM C-ROUGHEST PROTEIN-RELATED"/>
    <property type="match status" value="1"/>
</dbReference>
<dbReference type="SMART" id="SM00409">
    <property type="entry name" value="IG"/>
    <property type="match status" value="5"/>
</dbReference>
<feature type="domain" description="Ig-like" evidence="8">
    <location>
        <begin position="424"/>
        <end position="516"/>
    </location>
</feature>
<organism evidence="9 10">
    <name type="scientific">Cimex lectularius</name>
    <name type="common">Bed bug</name>
    <name type="synonym">Acanthia lectularia</name>
    <dbReference type="NCBI Taxonomy" id="79782"/>
    <lineage>
        <taxon>Eukaryota</taxon>
        <taxon>Metazoa</taxon>
        <taxon>Ecdysozoa</taxon>
        <taxon>Arthropoda</taxon>
        <taxon>Hexapoda</taxon>
        <taxon>Insecta</taxon>
        <taxon>Pterygota</taxon>
        <taxon>Neoptera</taxon>
        <taxon>Paraneoptera</taxon>
        <taxon>Hemiptera</taxon>
        <taxon>Heteroptera</taxon>
        <taxon>Panheteroptera</taxon>
        <taxon>Cimicomorpha</taxon>
        <taxon>Cimicidae</taxon>
        <taxon>Cimex</taxon>
    </lineage>
</organism>
<reference evidence="9" key="1">
    <citation type="submission" date="2022-01" db="UniProtKB">
        <authorList>
            <consortium name="EnsemblMetazoa"/>
        </authorList>
    </citation>
    <scope>IDENTIFICATION</scope>
</reference>
<feature type="transmembrane region" description="Helical" evidence="7">
    <location>
        <begin position="525"/>
        <end position="549"/>
    </location>
</feature>
<evidence type="ECO:0000256" key="1">
    <source>
        <dbReference type="ARBA" id="ARBA00004479"/>
    </source>
</evidence>
<dbReference type="SMART" id="SM00408">
    <property type="entry name" value="IGc2"/>
    <property type="match status" value="5"/>
</dbReference>
<dbReference type="CDD" id="cd00096">
    <property type="entry name" value="Ig"/>
    <property type="match status" value="1"/>
</dbReference>
<dbReference type="Pfam" id="PF13895">
    <property type="entry name" value="Ig_2"/>
    <property type="match status" value="1"/>
</dbReference>
<feature type="domain" description="Ig-like" evidence="8">
    <location>
        <begin position="340"/>
        <end position="405"/>
    </location>
</feature>
<sequence length="755" mass="83093">MLAVTVLAPLRLDGLTVLEISIGPEMKQLLPFLFLIHCILCEQKFAIEPQDQTATVGSRVTLPCRVLGKVGRIQWTKDDFGLGEHRSLQGYDRYNMIGSDDEGDFSLEIYPVILDDDAQYQCQVGPGQNGEEGIRSRFAHLTVYTPPEPPKIVQGEKLLTTEDREIELECVSLAGKPPAEITWIDGLGNVIKEGIEYIVDEMPDGRRYNARSILKLTPKKEHHNTTFVCQAQNQAERTYRNAKLRLEVKYAPKVTVSVIGGATRLTEGVDVRLKCSADANPPDVTYRWYINDRLVETDATTELHLVNVTRRQHDSIVKCEVQNAVGKSEESETLDISYGPRFRKKPHSIQADQGSTITLTCDVDGNPQPDIVWHHESTNRVAGTSANLSLNVNSETAGRYYCKATVIGFPEIGAEAVVYVKGPPQIISHRSQFGVPGDNARVDCTAYSVPPQTKVLWSFKGEDITADNSHEYSVLEDPLSEGVKSTLIIRESRQDHFGIYNCTVVNAYGHDTLEITLKPQKSFPLLLILTGVLGGIVIIIAITMVIILCQRKVKKPPTAFTTNEQTDVEKQCKESDRSSNISDIKLELRTGSSVSNVHCELDYPGGGGSETGSESVVTRIGVPLAGPVPIDHRYSNNRFSSGDYPDPVFPPKNDGQNNNGYVPYVDYTRDYTPPAPTTMATSTSPGVDPRYSAVYGNPYLRTTGTPTLPPPPPLAPAPPPYSARNGSIPHRPSNTSHYITSQQAVVKRGSLATHV</sequence>
<protein>
    <recommendedName>
        <fullName evidence="8">Ig-like domain-containing protein</fullName>
    </recommendedName>
</protein>
<dbReference type="Pfam" id="PF08205">
    <property type="entry name" value="C2-set_2"/>
    <property type="match status" value="1"/>
</dbReference>
<feature type="domain" description="Ig-like" evidence="8">
    <location>
        <begin position="150"/>
        <end position="245"/>
    </location>
</feature>
<keyword evidence="10" id="KW-1185">Reference proteome</keyword>
<dbReference type="PANTHER" id="PTHR11640">
    <property type="entry name" value="NEPHRIN"/>
    <property type="match status" value="1"/>
</dbReference>
<keyword evidence="4" id="KW-0325">Glycoprotein</keyword>
<dbReference type="Pfam" id="PF07679">
    <property type="entry name" value="I-set"/>
    <property type="match status" value="1"/>
</dbReference>